<keyword evidence="1" id="KW-0808">Transferase</keyword>
<comment type="caution">
    <text evidence="3">The sequence shown here is derived from an EMBL/GenBank/DDBJ whole genome shotgun (WGS) entry which is preliminary data.</text>
</comment>
<name>X1E936_9ZZZZ</name>
<dbReference type="GO" id="GO:0035598">
    <property type="term" value="F:tRNA (N(6)-L-threonylcarbamoyladenosine(37)-C(2))-methylthiotransferase activity"/>
    <property type="evidence" value="ECO:0007669"/>
    <property type="project" value="TreeGrafter"/>
</dbReference>
<dbReference type="InterPro" id="IPR023404">
    <property type="entry name" value="rSAM_horseshoe"/>
</dbReference>
<evidence type="ECO:0000313" key="3">
    <source>
        <dbReference type="EMBL" id="GAH13674.1"/>
    </source>
</evidence>
<dbReference type="EMBL" id="BART01035358">
    <property type="protein sequence ID" value="GAH13674.1"/>
    <property type="molecule type" value="Genomic_DNA"/>
</dbReference>
<accession>X1E936</accession>
<dbReference type="PANTHER" id="PTHR11918:SF45">
    <property type="entry name" value="THREONYLCARBAMOYLADENOSINE TRNA METHYLTHIOTRANSFERASE"/>
    <property type="match status" value="1"/>
</dbReference>
<proteinExistence type="predicted"/>
<dbReference type="Gene3D" id="3.80.30.20">
    <property type="entry name" value="tm_1862 like domain"/>
    <property type="match status" value="1"/>
</dbReference>
<keyword evidence="2" id="KW-0812">Transmembrane</keyword>
<keyword evidence="2" id="KW-0472">Membrane</keyword>
<evidence type="ECO:0000256" key="1">
    <source>
        <dbReference type="ARBA" id="ARBA00022679"/>
    </source>
</evidence>
<reference evidence="3" key="1">
    <citation type="journal article" date="2014" name="Front. Microbiol.">
        <title>High frequency of phylogenetically diverse reductive dehalogenase-homologous genes in deep subseafloor sedimentary metagenomes.</title>
        <authorList>
            <person name="Kawai M."/>
            <person name="Futagami T."/>
            <person name="Toyoda A."/>
            <person name="Takaki Y."/>
            <person name="Nishi S."/>
            <person name="Hori S."/>
            <person name="Arai W."/>
            <person name="Tsubouchi T."/>
            <person name="Morono Y."/>
            <person name="Uchiyama I."/>
            <person name="Ito T."/>
            <person name="Fujiyama A."/>
            <person name="Inagaki F."/>
            <person name="Takami H."/>
        </authorList>
    </citation>
    <scope>NUCLEOTIDE SEQUENCE</scope>
    <source>
        <strain evidence="3">Expedition CK06-06</strain>
    </source>
</reference>
<evidence type="ECO:0008006" key="4">
    <source>
        <dbReference type="Google" id="ProtNLM"/>
    </source>
</evidence>
<evidence type="ECO:0000256" key="2">
    <source>
        <dbReference type="SAM" id="Phobius"/>
    </source>
</evidence>
<keyword evidence="2" id="KW-1133">Transmembrane helix</keyword>
<sequence>VPADIIYRDVEHALQQGCLEIQLTAQDIASYGSDTDESLGTLLDHLSSIHGLYRIRVGMMNPRSVLTQMNDIINGMNNISVFKFLHLPVQSGDDTILANDFPIYDLFLFSVIDFEKPVMVRDRCFTILVGMKLLMVFAFVNGRWEYLVILMISGLIFLRRSSDF</sequence>
<gene>
    <name evidence="3" type="ORF">S01H4_60096</name>
</gene>
<feature type="non-terminal residue" evidence="3">
    <location>
        <position position="1"/>
    </location>
</feature>
<dbReference type="PANTHER" id="PTHR11918">
    <property type="entry name" value="RADICAL SAM PROTEINS"/>
    <property type="match status" value="1"/>
</dbReference>
<organism evidence="3">
    <name type="scientific">marine sediment metagenome</name>
    <dbReference type="NCBI Taxonomy" id="412755"/>
    <lineage>
        <taxon>unclassified sequences</taxon>
        <taxon>metagenomes</taxon>
        <taxon>ecological metagenomes</taxon>
    </lineage>
</organism>
<dbReference type="AlphaFoldDB" id="X1E936"/>
<protein>
    <recommendedName>
        <fullName evidence="4">Radical SAM core domain-containing protein</fullName>
    </recommendedName>
</protein>
<feature type="transmembrane region" description="Helical" evidence="2">
    <location>
        <begin position="146"/>
        <end position="162"/>
    </location>
</feature>
<dbReference type="SUPFAM" id="SSF102114">
    <property type="entry name" value="Radical SAM enzymes"/>
    <property type="match status" value="1"/>
</dbReference>
<dbReference type="InterPro" id="IPR058240">
    <property type="entry name" value="rSAM_sf"/>
</dbReference>